<feature type="non-terminal residue" evidence="5">
    <location>
        <position position="1576"/>
    </location>
</feature>
<evidence type="ECO:0000256" key="4">
    <source>
        <dbReference type="SAM" id="MobiDB-lite"/>
    </source>
</evidence>
<dbReference type="FunCoup" id="A3GEV5">
    <property type="interactions" value="159"/>
</dbReference>
<comment type="similarity">
    <text evidence="2">Belongs to the HIR3 family.</text>
</comment>
<gene>
    <name evidence="5" type="primary">HIR3</name>
    <name evidence="5" type="ORF">PICST_38196</name>
</gene>
<protein>
    <submittedName>
        <fullName evidence="5">Regulator of histone transcription</fullName>
    </submittedName>
</protein>
<dbReference type="EMBL" id="AAVQ01000001">
    <property type="protein sequence ID" value="EAZ63652.2"/>
    <property type="molecule type" value="Genomic_DNA"/>
</dbReference>
<comment type="subcellular location">
    <subcellularLocation>
        <location evidence="1">Nucleus</location>
    </subcellularLocation>
</comment>
<evidence type="ECO:0000256" key="3">
    <source>
        <dbReference type="ARBA" id="ARBA00023242"/>
    </source>
</evidence>
<evidence type="ECO:0000256" key="1">
    <source>
        <dbReference type="ARBA" id="ARBA00004123"/>
    </source>
</evidence>
<name>A3GEV5_PICST</name>
<dbReference type="OrthoDB" id="77564at2759"/>
<dbReference type="RefSeq" id="XP_001387675.2">
    <property type="nucleotide sequence ID" value="XM_001387638.1"/>
</dbReference>
<dbReference type="OMA" id="WETWYRL"/>
<dbReference type="GO" id="GO:0006325">
    <property type="term" value="P:chromatin organization"/>
    <property type="evidence" value="ECO:0007669"/>
    <property type="project" value="InterPro"/>
</dbReference>
<dbReference type="InterPro" id="IPR033053">
    <property type="entry name" value="Hir3/CABIN1"/>
</dbReference>
<keyword evidence="6" id="KW-1185">Reference proteome</keyword>
<evidence type="ECO:0000313" key="5">
    <source>
        <dbReference type="EMBL" id="EAZ63652.2"/>
    </source>
</evidence>
<organism evidence="5 6">
    <name type="scientific">Scheffersomyces stipitis (strain ATCC 58785 / CBS 6054 / NBRC 10063 / NRRL Y-11545)</name>
    <name type="common">Yeast</name>
    <name type="synonym">Pichia stipitis</name>
    <dbReference type="NCBI Taxonomy" id="322104"/>
    <lineage>
        <taxon>Eukaryota</taxon>
        <taxon>Fungi</taxon>
        <taxon>Dikarya</taxon>
        <taxon>Ascomycota</taxon>
        <taxon>Saccharomycotina</taxon>
        <taxon>Pichiomycetes</taxon>
        <taxon>Debaryomycetaceae</taxon>
        <taxon>Scheffersomyces</taxon>
    </lineage>
</organism>
<dbReference type="HOGENOM" id="CLU_001316_0_0_1"/>
<dbReference type="PANTHER" id="PTHR15502:SF7">
    <property type="entry name" value="CALCINEURIN-BINDING PROTEIN CABIN-1"/>
    <property type="match status" value="1"/>
</dbReference>
<keyword evidence="3" id="KW-0539">Nucleus</keyword>
<dbReference type="PANTHER" id="PTHR15502">
    <property type="entry name" value="CALCINEURIN-BINDING PROTEIN CABIN 1-RELATED"/>
    <property type="match status" value="1"/>
</dbReference>
<proteinExistence type="inferred from homology"/>
<dbReference type="STRING" id="322104.A3GEV5"/>
<dbReference type="KEGG" id="pic:PICST_38196"/>
<dbReference type="GO" id="GO:0005634">
    <property type="term" value="C:nucleus"/>
    <property type="evidence" value="ECO:0007669"/>
    <property type="project" value="UniProtKB-SubCell"/>
</dbReference>
<feature type="compositionally biased region" description="Basic and acidic residues" evidence="4">
    <location>
        <begin position="205"/>
        <end position="234"/>
    </location>
</feature>
<dbReference type="InParanoid" id="A3GEV5"/>
<accession>A3GEV5</accession>
<evidence type="ECO:0000313" key="6">
    <source>
        <dbReference type="Proteomes" id="UP000002258"/>
    </source>
</evidence>
<evidence type="ECO:0000256" key="2">
    <source>
        <dbReference type="ARBA" id="ARBA00007335"/>
    </source>
</evidence>
<sequence>MLDDLCIALIYQEGDEKLLETLYEIFVYIDANRLARFTVEYSMSAKEESDDIWGIIPIDSGIDQKYNYLKSSLHEFDLSQQQDSKSSDIKAAINEKLKFLEPIKTDYQNQIRSSKLLREVQLKLSAKEGTLSWLSIIEKINGELKSIQDEHKIEEVNRTKLRYVEPYLLTENPIERLTFSLPPILNDSEDESDVFDDAMENIDENTSKQDDSTAPESEKKENGNDKPKQDDDSLKNVAIHRSSKRLAKSDSAVEIPELEIVHSHFIETIKFFENLNHYLQKLSKDKRKFVLSDIVKVYVADANESSRKRIPQYVNDFVEVISDWDTKSYTRALFYNDESSGPQNTSDDEKVRLVEVLNDFGKKSKFKLSKSELPRIEEIEVKERIKDLLTNINEGNNSYGDVKLFILRRLLGVIQEASNSEYYSLILDSTWSPKLISRVKEWVIQFESIILSTLKIANQEINYYENLSLAISIHEILVDVMLTLRSQIADAISSLVKKQTSKAAKTGPNNLSMELIKINDKLEKWGEYINDLFLRESKSGYQKKLHLHLECRFRWSLFQREKCKNSTIAETSFIVESLERLLRYIEKMKIKISIYYPNHENLIPLNTGSIRAQLTTTSVISIFSRILYSDSDKNNTEAIDLFQGILITEKRRGRQHRNSVPVKNDIVDSEALEPIKEFLNTSPVDMKLNLWTILFSYYSFNDKKELLQFGFEKNLEFIESYLTGRDYNDLDDMQRLSTLIRIIGFYGEKLSIYLQTLESLKWNLPVTEGKQIEDTLARLLRMFEMLYIFSVHEEACVISSLKISIQRKSMTSFQRLKDILIATITLILIYYKAILTPKPNEGISQINQELADLISLSHDQLGVRNLCDSSEGVFLRFIHQTLGQLGCASDKDFAQLISCRYHYSINIGNFSPKDHGTKDKDELDLNATRELANFVLPLCFKKNPLVNIPKHETKTLIDEIYLVVGEPNFEASEVLSRNDACLDYFLETTRITPRFLRDAFHGLITTDFEEPNLDSKLIKEGLYYLQGLLIFSSYKVRKKNMQSRAVELENVIMLLRNDLIFCTNRTESWYLLGQAFGFLVEDDLIWTSDKLTVADRKVGTANIQRKSLICYLMAINGTVHSKTEEERHLIKPIIEGLMSSFAKEMYSACMEPMSMHAFKVQGIPKFIRKPSGASFVNVDQKSTVSLNLCLKIMQQSMHVAVKSKPTDWTNFYYLSKIQRKLKREPQLVLDTLHIACKIAHEQSKSTDHIIEPHYTICSLVYKYVKNDQLSIKEGLQYLRDDPVISLSEDEIATEKLDFYRLIIASLKKVDNYDKKNWQHKPRYRLATILFYEFDDVAEALEEMSSFVSLKATSKTLVSIWKPEQERPGKHFYYTFQYASFFIVLLTKKLDLISLISMLPKLRRSNSTMVKLYTSWESLCSSICKIIRASLDIDNSFTFSDNFLQALSYQTFMFNSKSFLDAMEGKGVPKELEIHLCYLHAINDMKKFNNGFGPTSLIDDTIVGIFIRIYLHHFPTLEPPAATISTDSPGGKSKKLAKRDIFPFTTDLLKNHRREVEAILKERPEIYNDYVAESIEK</sequence>
<dbReference type="GeneID" id="4850804"/>
<reference evidence="5 6" key="1">
    <citation type="journal article" date="2007" name="Nat. Biotechnol.">
        <title>Genome sequence of the lignocellulose-bioconverting and xylose-fermenting yeast Pichia stipitis.</title>
        <authorList>
            <person name="Jeffries T.W."/>
            <person name="Grigoriev I.V."/>
            <person name="Grimwood J."/>
            <person name="Laplaza J.M."/>
            <person name="Aerts A."/>
            <person name="Salamov A."/>
            <person name="Schmutz J."/>
            <person name="Lindquist E."/>
            <person name="Dehal P."/>
            <person name="Shapiro H."/>
            <person name="Jin Y.S."/>
            <person name="Passoth V."/>
            <person name="Richardson P.M."/>
        </authorList>
    </citation>
    <scope>NUCLEOTIDE SEQUENCE [LARGE SCALE GENOMIC DNA]</scope>
    <source>
        <strain evidence="6">ATCC 58785 / CBS 6054 / NBRC 10063 / NRRL Y-11545</strain>
    </source>
</reference>
<dbReference type="eggNOG" id="ENOG502QQX4">
    <property type="taxonomic scope" value="Eukaryota"/>
</dbReference>
<dbReference type="Proteomes" id="UP000002258">
    <property type="component" value="Chromosome 1"/>
</dbReference>
<dbReference type="GO" id="GO:0000417">
    <property type="term" value="C:HIR complex"/>
    <property type="evidence" value="ECO:0007669"/>
    <property type="project" value="TreeGrafter"/>
</dbReference>
<dbReference type="GO" id="GO:0031491">
    <property type="term" value="F:nucleosome binding"/>
    <property type="evidence" value="ECO:0007669"/>
    <property type="project" value="TreeGrafter"/>
</dbReference>
<comment type="caution">
    <text evidence="5">The sequence shown here is derived from an EMBL/GenBank/DDBJ whole genome shotgun (WGS) entry which is preliminary data.</text>
</comment>
<feature type="region of interest" description="Disordered" evidence="4">
    <location>
        <begin position="204"/>
        <end position="236"/>
    </location>
</feature>